<name>A0ABQ9YB37_9EUKA</name>
<sequence length="344" mass="38688">MGSEVSHSSGGGKTKSVSECLAMFRVDTSKLSSEQQTTIHSFLKNTGQCLINLATKTNPKALSDALTVVYRSNSARSKVISTEILASLEVETEMPPVPSSSGTVELSTQSYGELRALEDRLYAHMYTQFSQLRKHIASIDQPETEEKVVEEESDSDKETQKHVKKIAKAPKLQFFIPTGGHMQIIRDMVVWTQQEGITVPLTPELTKGAYRLVVTPTETNCSQYVTGFGIFQSPRTINPSDIPGEDAQCIMYKSVGSILHAGHNTSTHVPFSDGSTLSLEVDLKKRTMVYFVNDRRIPFFVENIPRQIQFFVRAYDRSSHWQLKSFTRIRPRVRQQFGDQVIRF</sequence>
<reference evidence="2 3" key="1">
    <citation type="journal article" date="2022" name="bioRxiv">
        <title>Genomics of Preaxostyla Flagellates Illuminates Evolutionary Transitions and the Path Towards Mitochondrial Loss.</title>
        <authorList>
            <person name="Novak L.V.F."/>
            <person name="Treitli S.C."/>
            <person name="Pyrih J."/>
            <person name="Halakuc P."/>
            <person name="Pipaliya S.V."/>
            <person name="Vacek V."/>
            <person name="Brzon O."/>
            <person name="Soukal P."/>
            <person name="Eme L."/>
            <person name="Dacks J.B."/>
            <person name="Karnkowska A."/>
            <person name="Elias M."/>
            <person name="Hampl V."/>
        </authorList>
    </citation>
    <scope>NUCLEOTIDE SEQUENCE [LARGE SCALE GENOMIC DNA]</scope>
    <source>
        <strain evidence="2">NAU3</strain>
        <tissue evidence="2">Gut</tissue>
    </source>
</reference>
<evidence type="ECO:0000313" key="2">
    <source>
        <dbReference type="EMBL" id="KAK2960988.1"/>
    </source>
</evidence>
<organism evidence="2 3">
    <name type="scientific">Blattamonas nauphoetae</name>
    <dbReference type="NCBI Taxonomy" id="2049346"/>
    <lineage>
        <taxon>Eukaryota</taxon>
        <taxon>Metamonada</taxon>
        <taxon>Preaxostyla</taxon>
        <taxon>Oxymonadida</taxon>
        <taxon>Blattamonas</taxon>
    </lineage>
</organism>
<dbReference type="InterPro" id="IPR043136">
    <property type="entry name" value="B30.2/SPRY_sf"/>
</dbReference>
<comment type="caution">
    <text evidence="2">The sequence shown here is derived from an EMBL/GenBank/DDBJ whole genome shotgun (WGS) entry which is preliminary data.</text>
</comment>
<dbReference type="Proteomes" id="UP001281761">
    <property type="component" value="Unassembled WGS sequence"/>
</dbReference>
<evidence type="ECO:0000256" key="1">
    <source>
        <dbReference type="SAM" id="MobiDB-lite"/>
    </source>
</evidence>
<accession>A0ABQ9YB37</accession>
<feature type="region of interest" description="Disordered" evidence="1">
    <location>
        <begin position="141"/>
        <end position="160"/>
    </location>
</feature>
<gene>
    <name evidence="2" type="ORF">BLNAU_4075</name>
</gene>
<proteinExistence type="predicted"/>
<keyword evidence="3" id="KW-1185">Reference proteome</keyword>
<dbReference type="EMBL" id="JARBJD010000019">
    <property type="protein sequence ID" value="KAK2960988.1"/>
    <property type="molecule type" value="Genomic_DNA"/>
</dbReference>
<dbReference type="Gene3D" id="2.60.120.920">
    <property type="match status" value="1"/>
</dbReference>
<protein>
    <recommendedName>
        <fullName evidence="4">SPRY domain-containing protein</fullName>
    </recommendedName>
</protein>
<evidence type="ECO:0008006" key="4">
    <source>
        <dbReference type="Google" id="ProtNLM"/>
    </source>
</evidence>
<evidence type="ECO:0000313" key="3">
    <source>
        <dbReference type="Proteomes" id="UP001281761"/>
    </source>
</evidence>